<dbReference type="Proteomes" id="UP000240325">
    <property type="component" value="Segment"/>
</dbReference>
<gene>
    <name evidence="1" type="ORF">BMW23_0825</name>
</gene>
<proteinExistence type="predicted"/>
<organism evidence="1">
    <name type="scientific">Bodo saltans virus</name>
    <dbReference type="NCBI Taxonomy" id="2024608"/>
    <lineage>
        <taxon>Viruses</taxon>
        <taxon>Varidnaviria</taxon>
        <taxon>Bamfordvirae</taxon>
        <taxon>Nucleocytoviricota</taxon>
        <taxon>Megaviricetes</taxon>
        <taxon>Imitervirales</taxon>
        <taxon>Mimiviridae</taxon>
        <taxon>Klosneuvirinae</taxon>
        <taxon>Theiavirus</taxon>
        <taxon>Theiavirus salishense</taxon>
    </lineage>
</organism>
<protein>
    <submittedName>
        <fullName evidence="1">Uncharacterized protein</fullName>
    </submittedName>
</protein>
<sequence>MTIDTKIIIVFSFLLHVSLCNTKIYYDMLIENIAKHDYYGAMIFKSLSDGNWHRNYHGNARHDDSNMFNIHINQDFYHNKAESTFFTNIYYTNNNSAFLSKMVIQSHLLTHTDYDFCVNKIPFQIKRSSMLHPQPVGKNNVNNYFGDFKIIISDDCIDFLRYVKFCSVCTNYYTDYIGCSYLFDYTFTTDKKNYYAKCRGNQYYFTDGNNNCMNGGERIFLNDIEE</sequence>
<dbReference type="EMBL" id="MF782455">
    <property type="protein sequence ID" value="ATZ80871.1"/>
    <property type="molecule type" value="Genomic_DNA"/>
</dbReference>
<evidence type="ECO:0000313" key="1">
    <source>
        <dbReference type="EMBL" id="ATZ80871.1"/>
    </source>
</evidence>
<name>A0A2H4UVD1_9VIRU</name>
<accession>A0A2H4UVD1</accession>
<reference evidence="1" key="1">
    <citation type="journal article" date="2017" name="Elife">
        <title>The kinetoplastid-infecting Bodo saltans virus (BsV), a window into the most abundant giant viruses in the sea.</title>
        <authorList>
            <person name="Deeg C.M."/>
            <person name="Chow C.-E.T."/>
            <person name="Suttle C.A."/>
        </authorList>
    </citation>
    <scope>NUCLEOTIDE SEQUENCE</scope>
    <source>
        <strain evidence="1">NG1</strain>
    </source>
</reference>
<keyword evidence="2" id="KW-1185">Reference proteome</keyword>
<evidence type="ECO:0000313" key="2">
    <source>
        <dbReference type="Proteomes" id="UP000240325"/>
    </source>
</evidence>